<name>A0A2T0Z684_9ACTN</name>
<evidence type="ECO:0000256" key="10">
    <source>
        <dbReference type="RuleBase" id="RU000594"/>
    </source>
</evidence>
<dbReference type="EC" id="3.4.23.36" evidence="9"/>
<evidence type="ECO:0000256" key="1">
    <source>
        <dbReference type="ARBA" id="ARBA00006139"/>
    </source>
</evidence>
<proteinExistence type="inferred from homology"/>
<keyword evidence="13" id="KW-1185">Reference proteome</keyword>
<keyword evidence="3 9" id="KW-0645">Protease</keyword>
<dbReference type="GO" id="GO:0005886">
    <property type="term" value="C:plasma membrane"/>
    <property type="evidence" value="ECO:0007669"/>
    <property type="project" value="UniProtKB-SubCell"/>
</dbReference>
<dbReference type="UniPathway" id="UPA00665"/>
<evidence type="ECO:0000256" key="11">
    <source>
        <dbReference type="RuleBase" id="RU004181"/>
    </source>
</evidence>
<evidence type="ECO:0000256" key="8">
    <source>
        <dbReference type="ARBA" id="ARBA00023136"/>
    </source>
</evidence>
<dbReference type="PRINTS" id="PR00781">
    <property type="entry name" value="LIPOSIGPTASE"/>
</dbReference>
<dbReference type="PANTHER" id="PTHR33695">
    <property type="entry name" value="LIPOPROTEIN SIGNAL PEPTIDASE"/>
    <property type="match status" value="1"/>
</dbReference>
<dbReference type="OrthoDB" id="4308908at2"/>
<dbReference type="Proteomes" id="UP000237752">
    <property type="component" value="Unassembled WGS sequence"/>
</dbReference>
<dbReference type="GO" id="GO:0004190">
    <property type="term" value="F:aspartic-type endopeptidase activity"/>
    <property type="evidence" value="ECO:0007669"/>
    <property type="project" value="UniProtKB-UniRule"/>
</dbReference>
<dbReference type="PROSITE" id="PS00855">
    <property type="entry name" value="SPASE_II"/>
    <property type="match status" value="1"/>
</dbReference>
<comment type="pathway">
    <text evidence="9">Protein modification; lipoprotein biosynthesis (signal peptide cleavage).</text>
</comment>
<comment type="caution">
    <text evidence="12">The sequence shown here is derived from an EMBL/GenBank/DDBJ whole genome shotgun (WGS) entry which is preliminary data.</text>
</comment>
<evidence type="ECO:0000313" key="13">
    <source>
        <dbReference type="Proteomes" id="UP000237752"/>
    </source>
</evidence>
<evidence type="ECO:0000256" key="6">
    <source>
        <dbReference type="ARBA" id="ARBA00022801"/>
    </source>
</evidence>
<comment type="catalytic activity">
    <reaction evidence="9 10">
        <text>Release of signal peptides from bacterial membrane prolipoproteins. Hydrolyzes -Xaa-Yaa-Zaa-|-(S,diacylglyceryl)Cys-, in which Xaa is hydrophobic (preferably Leu), and Yaa (Ala or Ser) and Zaa (Gly or Ala) have small, neutral side chains.</text>
        <dbReference type="EC" id="3.4.23.36"/>
    </reaction>
</comment>
<evidence type="ECO:0000256" key="3">
    <source>
        <dbReference type="ARBA" id="ARBA00022670"/>
    </source>
</evidence>
<protein>
    <recommendedName>
        <fullName evidence="9">Lipoprotein signal peptidase</fullName>
        <ecNumber evidence="9">3.4.23.36</ecNumber>
    </recommendedName>
    <alternativeName>
        <fullName evidence="9">Prolipoprotein signal peptidase</fullName>
    </alternativeName>
    <alternativeName>
        <fullName evidence="9">Signal peptidase II</fullName>
        <shortName evidence="9">SPase II</shortName>
    </alternativeName>
</protein>
<sequence length="164" mass="17460">MLLLVVGAVALLLDILTKVLVVATLSDQPPLRLLGGAVYFTLARNSGAAFSLGTGMTIVFTLLALIVVLVIVRTARKLYSRGWAISLGLVLGGALGNLVDRMFRHPGPFRGAVIDFISVFDPWGRTWPIFNLADSAIVVGGVLAVILAFAGVEMDGTRNRKADR</sequence>
<keyword evidence="6 9" id="KW-0378">Hydrolase</keyword>
<keyword evidence="8 9" id="KW-0472">Membrane</keyword>
<keyword evidence="7 9" id="KW-1133">Transmembrane helix</keyword>
<dbReference type="EMBL" id="PVUE01000027">
    <property type="protein sequence ID" value="PRZ31678.1"/>
    <property type="molecule type" value="Genomic_DNA"/>
</dbReference>
<keyword evidence="2 9" id="KW-1003">Cell membrane</keyword>
<gene>
    <name evidence="9" type="primary">lspA</name>
    <name evidence="12" type="ORF">CLV47_12714</name>
</gene>
<feature type="transmembrane region" description="Helical" evidence="9">
    <location>
        <begin position="78"/>
        <end position="99"/>
    </location>
</feature>
<comment type="function">
    <text evidence="9 10">This protein specifically catalyzes the removal of signal peptides from prolipoproteins.</text>
</comment>
<dbReference type="NCBIfam" id="TIGR00077">
    <property type="entry name" value="lspA"/>
    <property type="match status" value="1"/>
</dbReference>
<comment type="subcellular location">
    <subcellularLocation>
        <location evidence="9">Cell membrane</location>
        <topology evidence="9">Multi-pass membrane protein</topology>
    </subcellularLocation>
</comment>
<feature type="active site" evidence="9">
    <location>
        <position position="115"/>
    </location>
</feature>
<feature type="active site" evidence="9">
    <location>
        <position position="134"/>
    </location>
</feature>
<keyword evidence="4 9" id="KW-0812">Transmembrane</keyword>
<evidence type="ECO:0000256" key="2">
    <source>
        <dbReference type="ARBA" id="ARBA00022475"/>
    </source>
</evidence>
<evidence type="ECO:0000313" key="12">
    <source>
        <dbReference type="EMBL" id="PRZ31678.1"/>
    </source>
</evidence>
<organism evidence="12 13">
    <name type="scientific">Antricoccus suffuscus</name>
    <dbReference type="NCBI Taxonomy" id="1629062"/>
    <lineage>
        <taxon>Bacteria</taxon>
        <taxon>Bacillati</taxon>
        <taxon>Actinomycetota</taxon>
        <taxon>Actinomycetes</taxon>
        <taxon>Geodermatophilales</taxon>
        <taxon>Antricoccaceae</taxon>
        <taxon>Antricoccus</taxon>
    </lineage>
</organism>
<evidence type="ECO:0000256" key="9">
    <source>
        <dbReference type="HAMAP-Rule" id="MF_00161"/>
    </source>
</evidence>
<dbReference type="Pfam" id="PF01252">
    <property type="entry name" value="Peptidase_A8"/>
    <property type="match status" value="1"/>
</dbReference>
<dbReference type="AlphaFoldDB" id="A0A2T0Z684"/>
<evidence type="ECO:0000256" key="5">
    <source>
        <dbReference type="ARBA" id="ARBA00022750"/>
    </source>
</evidence>
<dbReference type="HAMAP" id="MF_00161">
    <property type="entry name" value="LspA"/>
    <property type="match status" value="1"/>
</dbReference>
<feature type="transmembrane region" description="Helical" evidence="9">
    <location>
        <begin position="47"/>
        <end position="71"/>
    </location>
</feature>
<evidence type="ECO:0000256" key="7">
    <source>
        <dbReference type="ARBA" id="ARBA00022989"/>
    </source>
</evidence>
<comment type="caution">
    <text evidence="9">Lacks conserved residue(s) required for the propagation of feature annotation.</text>
</comment>
<dbReference type="InterPro" id="IPR001872">
    <property type="entry name" value="Peptidase_A8"/>
</dbReference>
<reference evidence="12 13" key="1">
    <citation type="submission" date="2018-03" db="EMBL/GenBank/DDBJ databases">
        <title>Genomic Encyclopedia of Archaeal and Bacterial Type Strains, Phase II (KMG-II): from individual species to whole genera.</title>
        <authorList>
            <person name="Goeker M."/>
        </authorList>
    </citation>
    <scope>NUCLEOTIDE SEQUENCE [LARGE SCALE GENOMIC DNA]</scope>
    <source>
        <strain evidence="12 13">DSM 100065</strain>
    </source>
</reference>
<accession>A0A2T0Z684</accession>
<dbReference type="GO" id="GO:0006508">
    <property type="term" value="P:proteolysis"/>
    <property type="evidence" value="ECO:0007669"/>
    <property type="project" value="UniProtKB-KW"/>
</dbReference>
<feature type="transmembrane region" description="Helical" evidence="9">
    <location>
        <begin position="129"/>
        <end position="152"/>
    </location>
</feature>
<evidence type="ECO:0000256" key="4">
    <source>
        <dbReference type="ARBA" id="ARBA00022692"/>
    </source>
</evidence>
<keyword evidence="5 9" id="KW-0064">Aspartyl protease</keyword>
<comment type="similarity">
    <text evidence="1 9 11">Belongs to the peptidase A8 family.</text>
</comment>
<dbReference type="PANTHER" id="PTHR33695:SF1">
    <property type="entry name" value="LIPOPROTEIN SIGNAL PEPTIDASE"/>
    <property type="match status" value="1"/>
</dbReference>